<dbReference type="OrthoDB" id="194443at2759"/>
<dbReference type="CDD" id="cd18186">
    <property type="entry name" value="BTB_POZ_ZBTB_KLHL-like"/>
    <property type="match status" value="1"/>
</dbReference>
<dbReference type="AlphaFoldDB" id="A0A9W9C208"/>
<evidence type="ECO:0000256" key="1">
    <source>
        <dbReference type="SAM" id="MobiDB-lite"/>
    </source>
</evidence>
<dbReference type="Gene3D" id="3.30.710.10">
    <property type="entry name" value="Potassium Channel Kv1.1, Chain A"/>
    <property type="match status" value="1"/>
</dbReference>
<proteinExistence type="predicted"/>
<evidence type="ECO:0000313" key="4">
    <source>
        <dbReference type="Proteomes" id="UP001140562"/>
    </source>
</evidence>
<reference evidence="3" key="1">
    <citation type="submission" date="2022-10" db="EMBL/GenBank/DDBJ databases">
        <title>Tapping the CABI collections for fungal endophytes: first genome assemblies for Collariella, Neodidymelliopsis, Ascochyta clinopodiicola, Didymella pomorum, Didymosphaeria variabile, Neocosmospora piperis and Neocucurbitaria cava.</title>
        <authorList>
            <person name="Hill R."/>
        </authorList>
    </citation>
    <scope>NUCLEOTIDE SEQUENCE</scope>
    <source>
        <strain evidence="3">IMI 360193</strain>
    </source>
</reference>
<dbReference type="SMART" id="SM00225">
    <property type="entry name" value="BTB"/>
    <property type="match status" value="1"/>
</dbReference>
<accession>A0A9W9C208</accession>
<dbReference type="Proteomes" id="UP001140562">
    <property type="component" value="Unassembled WGS sequence"/>
</dbReference>
<feature type="region of interest" description="Disordered" evidence="1">
    <location>
        <begin position="110"/>
        <end position="150"/>
    </location>
</feature>
<dbReference type="InterPro" id="IPR000210">
    <property type="entry name" value="BTB/POZ_dom"/>
</dbReference>
<keyword evidence="4" id="KW-1185">Reference proteome</keyword>
<sequence length="208" mass="22985">MQLTATANSRDAMPNFLTMDFTTVTVQVEETKFVAHKSLLTAVSPYFEKAFNGPFQEAEHQAITLEGISKGSFRIFLHRAYVHSPPFDTQSAALDHSALLSPNEANKLTASAGEDDAAAEENDSVDETASQAGSDRTVDPIKGNPVFDKGAFHTRSDDEYEVFDHERWVPNTKSFHLTPARLLILADQYSVPQLRDDILTALIGQGWK</sequence>
<evidence type="ECO:0000259" key="2">
    <source>
        <dbReference type="PROSITE" id="PS50097"/>
    </source>
</evidence>
<dbReference type="Pfam" id="PF00651">
    <property type="entry name" value="BTB"/>
    <property type="match status" value="1"/>
</dbReference>
<protein>
    <recommendedName>
        <fullName evidence="2">BTB domain-containing protein</fullName>
    </recommendedName>
</protein>
<name>A0A9W9C208_9PLEO</name>
<gene>
    <name evidence="3" type="ORF">N0V87_003205</name>
</gene>
<dbReference type="EMBL" id="JAPEUV010000022">
    <property type="protein sequence ID" value="KAJ4339507.1"/>
    <property type="molecule type" value="Genomic_DNA"/>
</dbReference>
<dbReference type="PANTHER" id="PTHR47843:SF2">
    <property type="entry name" value="BTB DOMAIN-CONTAINING PROTEIN"/>
    <property type="match status" value="1"/>
</dbReference>
<evidence type="ECO:0000313" key="3">
    <source>
        <dbReference type="EMBL" id="KAJ4339507.1"/>
    </source>
</evidence>
<feature type="domain" description="BTB" evidence="2">
    <location>
        <begin position="22"/>
        <end position="81"/>
    </location>
</feature>
<feature type="compositionally biased region" description="Acidic residues" evidence="1">
    <location>
        <begin position="113"/>
        <end position="126"/>
    </location>
</feature>
<dbReference type="SUPFAM" id="SSF54695">
    <property type="entry name" value="POZ domain"/>
    <property type="match status" value="1"/>
</dbReference>
<organism evidence="3 4">
    <name type="scientific">Didymella glomerata</name>
    <dbReference type="NCBI Taxonomy" id="749621"/>
    <lineage>
        <taxon>Eukaryota</taxon>
        <taxon>Fungi</taxon>
        <taxon>Dikarya</taxon>
        <taxon>Ascomycota</taxon>
        <taxon>Pezizomycotina</taxon>
        <taxon>Dothideomycetes</taxon>
        <taxon>Pleosporomycetidae</taxon>
        <taxon>Pleosporales</taxon>
        <taxon>Pleosporineae</taxon>
        <taxon>Didymellaceae</taxon>
        <taxon>Didymella</taxon>
    </lineage>
</organism>
<dbReference type="PROSITE" id="PS50097">
    <property type="entry name" value="BTB"/>
    <property type="match status" value="1"/>
</dbReference>
<dbReference type="PANTHER" id="PTHR47843">
    <property type="entry name" value="BTB DOMAIN-CONTAINING PROTEIN-RELATED"/>
    <property type="match status" value="1"/>
</dbReference>
<dbReference type="InterPro" id="IPR011333">
    <property type="entry name" value="SKP1/BTB/POZ_sf"/>
</dbReference>
<comment type="caution">
    <text evidence="3">The sequence shown here is derived from an EMBL/GenBank/DDBJ whole genome shotgun (WGS) entry which is preliminary data.</text>
</comment>